<evidence type="ECO:0000256" key="1">
    <source>
        <dbReference type="SAM" id="MobiDB-lite"/>
    </source>
</evidence>
<evidence type="ECO:0000313" key="4">
    <source>
        <dbReference type="EMBL" id="OJJ40999.1"/>
    </source>
</evidence>
<sequence>MFGFLGLGPSSRSTMILVVAILLLSHFTPVVLGLSTAAGSPCESVCHRETTNTTSSEIVCLDRQYNGTTKGNNFQSCVDCQLKSSYVDSTTQETDVQWGLYNLRYAFTSCVYGFPQQVANISSPCVVSCDTLSPALNNNLLSPDESTFDTLCGSTAFADNVIDTCQFCYNLTTTQVYLANFLESIRYNCHIRNPTGTAFDISPGRIFTQSLLPSTLAFQNSGSSGNTNLALVIALPIMGFVILVGASAMCCFFFIRWRRREARRKRHSDHLHARWHDTTITTPGNWGEYPQEYPHQQGMYSPAMYPGGYGPGFGFVDTDGHGQNVGYAKSNFAEPGVAVSTMGPSAEHEKDEITHSHAVPKQ</sequence>
<evidence type="ECO:0000256" key="2">
    <source>
        <dbReference type="SAM" id="Phobius"/>
    </source>
</evidence>
<dbReference type="EMBL" id="KV878209">
    <property type="protein sequence ID" value="OJJ40999.1"/>
    <property type="molecule type" value="Genomic_DNA"/>
</dbReference>
<feature type="region of interest" description="Disordered" evidence="1">
    <location>
        <begin position="341"/>
        <end position="362"/>
    </location>
</feature>
<dbReference type="RefSeq" id="XP_040694675.1">
    <property type="nucleotide sequence ID" value="XM_040827441.1"/>
</dbReference>
<protein>
    <recommendedName>
        <fullName evidence="6">WSC domain-containing protein</fullName>
    </recommendedName>
</protein>
<accession>A0A1L9S1F7</accession>
<feature type="chain" id="PRO_5011978985" description="WSC domain-containing protein" evidence="3">
    <location>
        <begin position="34"/>
        <end position="362"/>
    </location>
</feature>
<name>A0A1L9S1F7_ASPWE</name>
<dbReference type="OrthoDB" id="5426678at2759"/>
<gene>
    <name evidence="4" type="ORF">ASPWEDRAFT_102057</name>
</gene>
<feature type="transmembrane region" description="Helical" evidence="2">
    <location>
        <begin position="229"/>
        <end position="255"/>
    </location>
</feature>
<proteinExistence type="predicted"/>
<dbReference type="GeneID" id="63743289"/>
<dbReference type="VEuPathDB" id="FungiDB:ASPWEDRAFT_102057"/>
<keyword evidence="2" id="KW-0472">Membrane</keyword>
<keyword evidence="3" id="KW-0732">Signal</keyword>
<organism evidence="4 5">
    <name type="scientific">Aspergillus wentii DTO 134E9</name>
    <dbReference type="NCBI Taxonomy" id="1073089"/>
    <lineage>
        <taxon>Eukaryota</taxon>
        <taxon>Fungi</taxon>
        <taxon>Dikarya</taxon>
        <taxon>Ascomycota</taxon>
        <taxon>Pezizomycotina</taxon>
        <taxon>Eurotiomycetes</taxon>
        <taxon>Eurotiomycetidae</taxon>
        <taxon>Eurotiales</taxon>
        <taxon>Aspergillaceae</taxon>
        <taxon>Aspergillus</taxon>
        <taxon>Aspergillus subgen. Cremei</taxon>
    </lineage>
</organism>
<evidence type="ECO:0000256" key="3">
    <source>
        <dbReference type="SAM" id="SignalP"/>
    </source>
</evidence>
<dbReference type="AlphaFoldDB" id="A0A1L9S1F7"/>
<evidence type="ECO:0008006" key="6">
    <source>
        <dbReference type="Google" id="ProtNLM"/>
    </source>
</evidence>
<reference evidence="5" key="1">
    <citation type="journal article" date="2017" name="Genome Biol.">
        <title>Comparative genomics reveals high biological diversity and specific adaptations in the industrially and medically important fungal genus Aspergillus.</title>
        <authorList>
            <person name="de Vries R.P."/>
            <person name="Riley R."/>
            <person name="Wiebenga A."/>
            <person name="Aguilar-Osorio G."/>
            <person name="Amillis S."/>
            <person name="Uchima C.A."/>
            <person name="Anderluh G."/>
            <person name="Asadollahi M."/>
            <person name="Askin M."/>
            <person name="Barry K."/>
            <person name="Battaglia E."/>
            <person name="Bayram O."/>
            <person name="Benocci T."/>
            <person name="Braus-Stromeyer S.A."/>
            <person name="Caldana C."/>
            <person name="Canovas D."/>
            <person name="Cerqueira G.C."/>
            <person name="Chen F."/>
            <person name="Chen W."/>
            <person name="Choi C."/>
            <person name="Clum A."/>
            <person name="Dos Santos R.A."/>
            <person name="Damasio A.R."/>
            <person name="Diallinas G."/>
            <person name="Emri T."/>
            <person name="Fekete E."/>
            <person name="Flipphi M."/>
            <person name="Freyberg S."/>
            <person name="Gallo A."/>
            <person name="Gournas C."/>
            <person name="Habgood R."/>
            <person name="Hainaut M."/>
            <person name="Harispe M.L."/>
            <person name="Henrissat B."/>
            <person name="Hilden K.S."/>
            <person name="Hope R."/>
            <person name="Hossain A."/>
            <person name="Karabika E."/>
            <person name="Karaffa L."/>
            <person name="Karanyi Z."/>
            <person name="Krasevec N."/>
            <person name="Kuo A."/>
            <person name="Kusch H."/>
            <person name="LaButti K."/>
            <person name="Lagendijk E.L."/>
            <person name="Lapidus A."/>
            <person name="Levasseur A."/>
            <person name="Lindquist E."/>
            <person name="Lipzen A."/>
            <person name="Logrieco A.F."/>
            <person name="MacCabe A."/>
            <person name="Maekelae M.R."/>
            <person name="Malavazi I."/>
            <person name="Melin P."/>
            <person name="Meyer V."/>
            <person name="Mielnichuk N."/>
            <person name="Miskei M."/>
            <person name="Molnar A.P."/>
            <person name="Mule G."/>
            <person name="Ngan C.Y."/>
            <person name="Orejas M."/>
            <person name="Orosz E."/>
            <person name="Ouedraogo J.P."/>
            <person name="Overkamp K.M."/>
            <person name="Park H.-S."/>
            <person name="Perrone G."/>
            <person name="Piumi F."/>
            <person name="Punt P.J."/>
            <person name="Ram A.F."/>
            <person name="Ramon A."/>
            <person name="Rauscher S."/>
            <person name="Record E."/>
            <person name="Riano-Pachon D.M."/>
            <person name="Robert V."/>
            <person name="Roehrig J."/>
            <person name="Ruller R."/>
            <person name="Salamov A."/>
            <person name="Salih N.S."/>
            <person name="Samson R.A."/>
            <person name="Sandor E."/>
            <person name="Sanguinetti M."/>
            <person name="Schuetze T."/>
            <person name="Sepcic K."/>
            <person name="Shelest E."/>
            <person name="Sherlock G."/>
            <person name="Sophianopoulou V."/>
            <person name="Squina F.M."/>
            <person name="Sun H."/>
            <person name="Susca A."/>
            <person name="Todd R.B."/>
            <person name="Tsang A."/>
            <person name="Unkles S.E."/>
            <person name="van de Wiele N."/>
            <person name="van Rossen-Uffink D."/>
            <person name="Oliveira J.V."/>
            <person name="Vesth T.C."/>
            <person name="Visser J."/>
            <person name="Yu J.-H."/>
            <person name="Zhou M."/>
            <person name="Andersen M.R."/>
            <person name="Archer D.B."/>
            <person name="Baker S.E."/>
            <person name="Benoit I."/>
            <person name="Brakhage A.A."/>
            <person name="Braus G.H."/>
            <person name="Fischer R."/>
            <person name="Frisvad J.C."/>
            <person name="Goldman G.H."/>
            <person name="Houbraken J."/>
            <person name="Oakley B."/>
            <person name="Pocsi I."/>
            <person name="Scazzocchio C."/>
            <person name="Seiboth B."/>
            <person name="vanKuyk P.A."/>
            <person name="Wortman J."/>
            <person name="Dyer P.S."/>
            <person name="Grigoriev I.V."/>
        </authorList>
    </citation>
    <scope>NUCLEOTIDE SEQUENCE [LARGE SCALE GENOMIC DNA]</scope>
    <source>
        <strain evidence="5">DTO 134E9</strain>
    </source>
</reference>
<feature type="compositionally biased region" description="Basic and acidic residues" evidence="1">
    <location>
        <begin position="346"/>
        <end position="355"/>
    </location>
</feature>
<keyword evidence="2" id="KW-1133">Transmembrane helix</keyword>
<evidence type="ECO:0000313" key="5">
    <source>
        <dbReference type="Proteomes" id="UP000184383"/>
    </source>
</evidence>
<keyword evidence="2" id="KW-0812">Transmembrane</keyword>
<dbReference type="Proteomes" id="UP000184383">
    <property type="component" value="Unassembled WGS sequence"/>
</dbReference>
<keyword evidence="5" id="KW-1185">Reference proteome</keyword>
<feature type="signal peptide" evidence="3">
    <location>
        <begin position="1"/>
        <end position="33"/>
    </location>
</feature>